<feature type="region of interest" description="Disordered" evidence="1">
    <location>
        <begin position="1"/>
        <end position="20"/>
    </location>
</feature>
<gene>
    <name evidence="2" type="ORF">AVEN_252355_1</name>
</gene>
<evidence type="ECO:0000313" key="2">
    <source>
        <dbReference type="EMBL" id="GBL82159.1"/>
    </source>
</evidence>
<dbReference type="Gene3D" id="3.30.420.10">
    <property type="entry name" value="Ribonuclease H-like superfamily/Ribonuclease H"/>
    <property type="match status" value="1"/>
</dbReference>
<dbReference type="Proteomes" id="UP000499080">
    <property type="component" value="Unassembled WGS sequence"/>
</dbReference>
<evidence type="ECO:0000313" key="3">
    <source>
        <dbReference type="Proteomes" id="UP000499080"/>
    </source>
</evidence>
<reference evidence="2 3" key="1">
    <citation type="journal article" date="2019" name="Sci. Rep.">
        <title>Orb-weaving spider Araneus ventricosus genome elucidates the spidroin gene catalogue.</title>
        <authorList>
            <person name="Kono N."/>
            <person name="Nakamura H."/>
            <person name="Ohtoshi R."/>
            <person name="Moran D.A.P."/>
            <person name="Shinohara A."/>
            <person name="Yoshida Y."/>
            <person name="Fujiwara M."/>
            <person name="Mori M."/>
            <person name="Tomita M."/>
            <person name="Arakawa K."/>
        </authorList>
    </citation>
    <scope>NUCLEOTIDE SEQUENCE [LARGE SCALE GENOMIC DNA]</scope>
</reference>
<organism evidence="2 3">
    <name type="scientific">Araneus ventricosus</name>
    <name type="common">Orbweaver spider</name>
    <name type="synonym">Epeira ventricosa</name>
    <dbReference type="NCBI Taxonomy" id="182803"/>
    <lineage>
        <taxon>Eukaryota</taxon>
        <taxon>Metazoa</taxon>
        <taxon>Ecdysozoa</taxon>
        <taxon>Arthropoda</taxon>
        <taxon>Chelicerata</taxon>
        <taxon>Arachnida</taxon>
        <taxon>Araneae</taxon>
        <taxon>Araneomorphae</taxon>
        <taxon>Entelegynae</taxon>
        <taxon>Araneoidea</taxon>
        <taxon>Araneidae</taxon>
        <taxon>Araneus</taxon>
    </lineage>
</organism>
<proteinExistence type="predicted"/>
<evidence type="ECO:0000256" key="1">
    <source>
        <dbReference type="SAM" id="MobiDB-lite"/>
    </source>
</evidence>
<comment type="caution">
    <text evidence="2">The sequence shown here is derived from an EMBL/GenBank/DDBJ whole genome shotgun (WGS) entry which is preliminary data.</text>
</comment>
<keyword evidence="3" id="KW-1185">Reference proteome</keyword>
<dbReference type="InterPro" id="IPR036397">
    <property type="entry name" value="RNaseH_sf"/>
</dbReference>
<sequence length="138" mass="15324">MTRTAPELAPPLGASTSHQRENVRLTRSYLTCIKPTYTTDLQYNWVSNLQPFSPEAVNLPRSPHDLKTVGYLSMPSRATGRNPNSLIGLKEKFRLAGRLVGLSWVKVHVGIPGNELADRFAKQASTDGEIMNIPFPYS</sequence>
<dbReference type="InterPro" id="IPR012337">
    <property type="entry name" value="RNaseH-like_sf"/>
</dbReference>
<protein>
    <recommendedName>
        <fullName evidence="4">RNase H type-1 domain-containing protein</fullName>
    </recommendedName>
</protein>
<dbReference type="AlphaFoldDB" id="A0A4Y2ASB9"/>
<dbReference type="GO" id="GO:0003676">
    <property type="term" value="F:nucleic acid binding"/>
    <property type="evidence" value="ECO:0007669"/>
    <property type="project" value="InterPro"/>
</dbReference>
<name>A0A4Y2ASB9_ARAVE</name>
<dbReference type="SUPFAM" id="SSF53098">
    <property type="entry name" value="Ribonuclease H-like"/>
    <property type="match status" value="1"/>
</dbReference>
<accession>A0A4Y2ASB9</accession>
<evidence type="ECO:0008006" key="4">
    <source>
        <dbReference type="Google" id="ProtNLM"/>
    </source>
</evidence>
<dbReference type="EMBL" id="BGPR01000028">
    <property type="protein sequence ID" value="GBL82159.1"/>
    <property type="molecule type" value="Genomic_DNA"/>
</dbReference>